<organism evidence="2 3">
    <name type="scientific">Dichomitus squalens</name>
    <dbReference type="NCBI Taxonomy" id="114155"/>
    <lineage>
        <taxon>Eukaryota</taxon>
        <taxon>Fungi</taxon>
        <taxon>Dikarya</taxon>
        <taxon>Basidiomycota</taxon>
        <taxon>Agaricomycotina</taxon>
        <taxon>Agaricomycetes</taxon>
        <taxon>Polyporales</taxon>
        <taxon>Polyporaceae</taxon>
        <taxon>Dichomitus</taxon>
    </lineage>
</organism>
<dbReference type="AlphaFoldDB" id="A0A4Q9PGI9"/>
<reference evidence="2 3" key="1">
    <citation type="submission" date="2019-01" db="EMBL/GenBank/DDBJ databases">
        <title>Draft genome sequences of three monokaryotic isolates of the white-rot basidiomycete fungus Dichomitus squalens.</title>
        <authorList>
            <consortium name="DOE Joint Genome Institute"/>
            <person name="Lopez S.C."/>
            <person name="Andreopoulos B."/>
            <person name="Pangilinan J."/>
            <person name="Lipzen A."/>
            <person name="Riley R."/>
            <person name="Ahrendt S."/>
            <person name="Ng V."/>
            <person name="Barry K."/>
            <person name="Daum C."/>
            <person name="Grigoriev I.V."/>
            <person name="Hilden K.S."/>
            <person name="Makela M.R."/>
            <person name="de Vries R.P."/>
        </authorList>
    </citation>
    <scope>NUCLEOTIDE SEQUENCE [LARGE SCALE GENOMIC DNA]</scope>
    <source>
        <strain evidence="2 3">CBS 464.89</strain>
    </source>
</reference>
<evidence type="ECO:0000256" key="1">
    <source>
        <dbReference type="SAM" id="SignalP"/>
    </source>
</evidence>
<feature type="signal peptide" evidence="1">
    <location>
        <begin position="1"/>
        <end position="22"/>
    </location>
</feature>
<keyword evidence="3" id="KW-1185">Reference proteome</keyword>
<keyword evidence="1" id="KW-0732">Signal</keyword>
<dbReference type="STRING" id="114155.A0A4Q9PGI9"/>
<accession>A0A4Q9PGI9</accession>
<evidence type="ECO:0000313" key="3">
    <source>
        <dbReference type="Proteomes" id="UP000292082"/>
    </source>
</evidence>
<name>A0A4Q9PGI9_9APHY</name>
<dbReference type="EMBL" id="ML145251">
    <property type="protein sequence ID" value="TBU52437.1"/>
    <property type="molecule type" value="Genomic_DNA"/>
</dbReference>
<sequence length="309" mass="34578">MLGTRTFWRHLLPSCARCGVAALCCQAAAQHPFHPKFEQAIVVYMEAIAKDSWEMRSRRSIGESDENFFNLMPRLFLYKDSALMKSAKDARSSTSAAKPPMALVTHKNVLQPRAMLMMPRTLLDLSRRRPKMASARTARVALGGDVTYIRQRSVCLSNECASDQEQEPTRRLEPAVSNQGVWETLFQKIVVAFPDERFSTGQISHELRLIEENHAYNAPSVSVLLRPSIWIVAHYLLQHPAEIRMVDKDYSPALGPKARPPMTISTYTHRTANGKTDAVELATFMTSSEGKIVGVELQDATVNGCIMSV</sequence>
<protein>
    <submittedName>
        <fullName evidence="2">Uncharacterized protein</fullName>
    </submittedName>
</protein>
<proteinExistence type="predicted"/>
<feature type="chain" id="PRO_5020530848" evidence="1">
    <location>
        <begin position="23"/>
        <end position="309"/>
    </location>
</feature>
<gene>
    <name evidence="2" type="ORF">BD310DRAFT_998033</name>
</gene>
<evidence type="ECO:0000313" key="2">
    <source>
        <dbReference type="EMBL" id="TBU52437.1"/>
    </source>
</evidence>
<dbReference type="Proteomes" id="UP000292082">
    <property type="component" value="Unassembled WGS sequence"/>
</dbReference>